<accession>A0A7C5Q8Z9</accession>
<evidence type="ECO:0000313" key="1">
    <source>
        <dbReference type="EMBL" id="HHK67850.1"/>
    </source>
</evidence>
<gene>
    <name evidence="1" type="ORF">ENM11_01665</name>
</gene>
<organism evidence="1">
    <name type="scientific">Caldiarchaeum subterraneum</name>
    <dbReference type="NCBI Taxonomy" id="311458"/>
    <lineage>
        <taxon>Archaea</taxon>
        <taxon>Nitrososphaerota</taxon>
        <taxon>Candidatus Caldarchaeales</taxon>
        <taxon>Candidatus Caldarchaeaceae</taxon>
        <taxon>Candidatus Caldarchaeum</taxon>
    </lineage>
</organism>
<proteinExistence type="predicted"/>
<dbReference type="EMBL" id="DRWN01000015">
    <property type="protein sequence ID" value="HHK67850.1"/>
    <property type="molecule type" value="Genomic_DNA"/>
</dbReference>
<comment type="caution">
    <text evidence="1">The sequence shown here is derived from an EMBL/GenBank/DDBJ whole genome shotgun (WGS) entry which is preliminary data.</text>
</comment>
<protein>
    <submittedName>
        <fullName evidence="1">Uncharacterized protein</fullName>
    </submittedName>
</protein>
<reference evidence="1" key="1">
    <citation type="journal article" date="2020" name="mSystems">
        <title>Genome- and Community-Level Interaction Insights into Carbon Utilization and Element Cycling Functions of Hydrothermarchaeota in Hydrothermal Sediment.</title>
        <authorList>
            <person name="Zhou Z."/>
            <person name="Liu Y."/>
            <person name="Xu W."/>
            <person name="Pan J."/>
            <person name="Luo Z.H."/>
            <person name="Li M."/>
        </authorList>
    </citation>
    <scope>NUCLEOTIDE SEQUENCE [LARGE SCALE GENOMIC DNA]</scope>
    <source>
        <strain evidence="1">SpSt-1056</strain>
    </source>
</reference>
<sequence>MKRDNDRSYLDESLKINDEQEIIRIFDSLRIGNKTILDLLVYVISKINSLKICEVGHAILFDAAKFIIAYYRLFRDEFTDARTGNQAMLDLLTSTISAYVLPHIEYFMPKLRRGLVLDEPKYRSSWEQLVELFNKLGLISIVEKLKMAPR</sequence>
<dbReference type="AlphaFoldDB" id="A0A7C5Q8Z9"/>
<name>A0A7C5Q8Z9_CALS0</name>